<evidence type="ECO:0000313" key="1">
    <source>
        <dbReference type="EMBL" id="VDC41825.1"/>
    </source>
</evidence>
<reference evidence="1 2" key="1">
    <citation type="submission" date="2018-10" db="EMBL/GenBank/DDBJ databases">
        <authorList>
            <consortium name="Molecular Microbiology and Infection Unit (UMMI)"/>
            <person name="Machado M."/>
        </authorList>
    </citation>
    <scope>NUCLEOTIDE SEQUENCE [LARGE SCALE GENOMIC DNA]</scope>
    <source>
        <strain evidence="1">FMV2238.02</strain>
    </source>
</reference>
<dbReference type="EMBL" id="UXEP01000003">
    <property type="protein sequence ID" value="VDC41825.1"/>
    <property type="molecule type" value="Genomic_DNA"/>
</dbReference>
<accession>A0A3P5XMA7</accession>
<evidence type="ECO:0008006" key="3">
    <source>
        <dbReference type="Google" id="ProtNLM"/>
    </source>
</evidence>
<protein>
    <recommendedName>
        <fullName evidence="3">Phage protein</fullName>
    </recommendedName>
</protein>
<dbReference type="Pfam" id="PF07852">
    <property type="entry name" value="DUF1642"/>
    <property type="match status" value="1"/>
</dbReference>
<sequence length="179" mass="21149">MNIEEAIKKIRELDLYGSSPAESKKAIIPIVRQIKLDQPKVVVKQEMADWLEGLKKSYRTRENMLYFITRYGWGNALEYEGCKLKEEKFGLESEEIKILLVDAVIFGYTVEKEKLYTVEIPNPNAPLEYHSRLAKNSKGDIVMEVQDWLNRDEYYQLTEKEIRKDFDWAWQFAKEVTDD</sequence>
<dbReference type="RefSeq" id="WP_125073751.1">
    <property type="nucleotide sequence ID" value="NZ_UXEP01000003.1"/>
</dbReference>
<organism evidence="1 2">
    <name type="scientific">Streptococcus canis</name>
    <dbReference type="NCBI Taxonomy" id="1329"/>
    <lineage>
        <taxon>Bacteria</taxon>
        <taxon>Bacillati</taxon>
        <taxon>Bacillota</taxon>
        <taxon>Bacilli</taxon>
        <taxon>Lactobacillales</taxon>
        <taxon>Streptococcaceae</taxon>
        <taxon>Streptococcus</taxon>
    </lineage>
</organism>
<dbReference type="AlphaFoldDB" id="A0A3P5XMA7"/>
<keyword evidence="2" id="KW-1185">Reference proteome</keyword>
<proteinExistence type="predicted"/>
<gene>
    <name evidence="1" type="ORF">FMV2238Y02_02640</name>
</gene>
<evidence type="ECO:0000313" key="2">
    <source>
        <dbReference type="Proteomes" id="UP000280759"/>
    </source>
</evidence>
<dbReference type="Proteomes" id="UP000280759">
    <property type="component" value="Unassembled WGS sequence"/>
</dbReference>
<dbReference type="InterPro" id="IPR012865">
    <property type="entry name" value="DUF1642"/>
</dbReference>
<name>A0A3P5XMA7_STRCB</name>